<gene>
    <name evidence="1" type="ORF">AcetOrient_orf00346</name>
</gene>
<dbReference type="EMBL" id="AP018515">
    <property type="protein sequence ID" value="BBC78575.1"/>
    <property type="molecule type" value="Genomic_DNA"/>
</dbReference>
<proteinExistence type="predicted"/>
<reference evidence="1 2" key="1">
    <citation type="submission" date="2018-02" db="EMBL/GenBank/DDBJ databases">
        <title>Acetobacter orientalis genome.</title>
        <authorList>
            <person name="Nakashima N."/>
            <person name="Tamura T."/>
        </authorList>
    </citation>
    <scope>NUCLEOTIDE SEQUENCE [LARGE SCALE GENOMIC DNA]</scope>
    <source>
        <strain evidence="1 2">FAN1</strain>
    </source>
</reference>
<accession>A0A2Z5ZDV0</accession>
<organism evidence="1 2">
    <name type="scientific">Acetobacter orientalis</name>
    <dbReference type="NCBI Taxonomy" id="146474"/>
    <lineage>
        <taxon>Bacteria</taxon>
        <taxon>Pseudomonadati</taxon>
        <taxon>Pseudomonadota</taxon>
        <taxon>Alphaproteobacteria</taxon>
        <taxon>Acetobacterales</taxon>
        <taxon>Acetobacteraceae</taxon>
        <taxon>Acetobacter</taxon>
    </lineage>
</organism>
<dbReference type="AlphaFoldDB" id="A0A2Z5ZDV0"/>
<dbReference type="KEGG" id="aot:AcetOri_orf00346"/>
<dbReference type="Proteomes" id="UP000270034">
    <property type="component" value="Chromosome"/>
</dbReference>
<name>A0A2Z5ZDV0_9PROT</name>
<evidence type="ECO:0000313" key="2">
    <source>
        <dbReference type="Proteomes" id="UP000270034"/>
    </source>
</evidence>
<evidence type="ECO:0000313" key="1">
    <source>
        <dbReference type="EMBL" id="BBC78575.1"/>
    </source>
</evidence>
<sequence length="73" mass="8488">MELIVVSEYSTLPFCSDIKWAGLCKQCPASCLHARWREPEQLHADTEDLMAQHVAQHFSSLRERSCNAFYSWQ</sequence>
<protein>
    <submittedName>
        <fullName evidence="1">Inactive pancreatic lipase-related protein 1</fullName>
    </submittedName>
</protein>